<proteinExistence type="predicted"/>
<dbReference type="EMBL" id="CAJNOR010022305">
    <property type="protein sequence ID" value="CAF1691925.1"/>
    <property type="molecule type" value="Genomic_DNA"/>
</dbReference>
<accession>A0A816HZ44</accession>
<reference evidence="1" key="1">
    <citation type="submission" date="2021-02" db="EMBL/GenBank/DDBJ databases">
        <authorList>
            <person name="Nowell W R."/>
        </authorList>
    </citation>
    <scope>NUCLEOTIDE SEQUENCE</scope>
</reference>
<comment type="caution">
    <text evidence="1">The sequence shown here is derived from an EMBL/GenBank/DDBJ whole genome shotgun (WGS) entry which is preliminary data.</text>
</comment>
<evidence type="ECO:0000313" key="2">
    <source>
        <dbReference type="Proteomes" id="UP000663828"/>
    </source>
</evidence>
<feature type="non-terminal residue" evidence="1">
    <location>
        <position position="1"/>
    </location>
</feature>
<protein>
    <submittedName>
        <fullName evidence="1">Uncharacterized protein</fullName>
    </submittedName>
</protein>
<evidence type="ECO:0000313" key="1">
    <source>
        <dbReference type="EMBL" id="CAF1691925.1"/>
    </source>
</evidence>
<sequence length="108" mass="12252">EGSVSEMRNLSQPSNVRKGSVCLIRNPTWFRKSVSKPLCALRNYGRFCTRHTKPKKFSIHGAEPFNGLAITARNLLGLQNLKKVLYLRYGTILVLPNLKYEDPSQTAF</sequence>
<keyword evidence="2" id="KW-1185">Reference proteome</keyword>
<organism evidence="1 2">
    <name type="scientific">Adineta ricciae</name>
    <name type="common">Rotifer</name>
    <dbReference type="NCBI Taxonomy" id="249248"/>
    <lineage>
        <taxon>Eukaryota</taxon>
        <taxon>Metazoa</taxon>
        <taxon>Spiralia</taxon>
        <taxon>Gnathifera</taxon>
        <taxon>Rotifera</taxon>
        <taxon>Eurotatoria</taxon>
        <taxon>Bdelloidea</taxon>
        <taxon>Adinetida</taxon>
        <taxon>Adinetidae</taxon>
        <taxon>Adineta</taxon>
    </lineage>
</organism>
<dbReference type="Proteomes" id="UP000663828">
    <property type="component" value="Unassembled WGS sequence"/>
</dbReference>
<name>A0A816HZ44_ADIRI</name>
<gene>
    <name evidence="1" type="ORF">XAT740_LOCUS64418</name>
</gene>
<dbReference type="AlphaFoldDB" id="A0A816HZ44"/>